<evidence type="ECO:0000259" key="3">
    <source>
        <dbReference type="PROSITE" id="PS50076"/>
    </source>
</evidence>
<keyword evidence="2" id="KW-1133">Transmembrane helix</keyword>
<feature type="transmembrane region" description="Helical" evidence="2">
    <location>
        <begin position="457"/>
        <end position="485"/>
    </location>
</feature>
<sequence>MVSAMNPWTLLGLNDDADERTVKRQYAKLLKVTRPDEDPEAFQRLREAYERALDWSRNRADEDDEFDSPAVTIGQASALSVETVTSAHTTADLVQPAPDAEAMARQAARVLVEETTAENLPRQHQRAVEQGRDLPFQQRLLDRCLEANSSNGDLLEAAINQLQWLTPWQSLRISADREIQLTQRLLDSEGARLERALAEGKERQFLAALQALAQQPWLASLERRDQLQRWVMFFLHNHKGWTAALFDRVCELFGWDDRKGVFPEPEFIWRNLIERCEKYAYIEHWQRLLAGGKTDSVEEKAARLVLQPGRKVDRLRLARFCSADVWIACERLCSTINNRYPEMLDVFPEADLQSWRTLRVEPMNPAVWTWIGWVLFTALFMIPNEMMKGTLDGVKAAVMLLMYPFFMTGLCRIAMRVWRPVCLAIEDADEWLSDLLLPEWLHWPASQALVVRHGVPLVLIGVILSSQGPAAVLCYALLMLAWIFLSPYRHPQIYAPIREAVRTFLHVNARKIFLSIIVIAASAIYFSLYPLAPKPVPTSSSGQVAKALPGQLDCSSEQAMDLMDKDCRNAVLPERCANYSREQKISQCWRLRTRLQRELDSQASPGH</sequence>
<proteinExistence type="predicted"/>
<reference evidence="5" key="1">
    <citation type="submission" date="2019-12" db="EMBL/GenBank/DDBJ databases">
        <title>Endophytic bacteria associated with Panax ginseng seedlings.</title>
        <authorList>
            <person name="Park J.M."/>
            <person name="Shin R."/>
            <person name="Jo S.H."/>
        </authorList>
    </citation>
    <scope>NUCLEOTIDE SEQUENCE [LARGE SCALE GENOMIC DNA]</scope>
    <source>
        <strain evidence="5">PgKB30</strain>
    </source>
</reference>
<dbReference type="EMBL" id="CP053746">
    <property type="protein sequence ID" value="QKF50435.1"/>
    <property type="molecule type" value="Genomic_DNA"/>
</dbReference>
<dbReference type="Gene3D" id="1.10.287.110">
    <property type="entry name" value="DnaJ domain"/>
    <property type="match status" value="1"/>
</dbReference>
<feature type="transmembrane region" description="Helical" evidence="2">
    <location>
        <begin position="367"/>
        <end position="384"/>
    </location>
</feature>
<organism evidence="4 5">
    <name type="scientific">Pseudomonas graminis</name>
    <dbReference type="NCBI Taxonomy" id="158627"/>
    <lineage>
        <taxon>Bacteria</taxon>
        <taxon>Pseudomonadati</taxon>
        <taxon>Pseudomonadota</taxon>
        <taxon>Gammaproteobacteria</taxon>
        <taxon>Pseudomonadales</taxon>
        <taxon>Pseudomonadaceae</taxon>
        <taxon>Pseudomonas</taxon>
    </lineage>
</organism>
<dbReference type="CDD" id="cd06257">
    <property type="entry name" value="DnaJ"/>
    <property type="match status" value="1"/>
</dbReference>
<evidence type="ECO:0000313" key="4">
    <source>
        <dbReference type="EMBL" id="QKF50435.1"/>
    </source>
</evidence>
<feature type="domain" description="J" evidence="3">
    <location>
        <begin position="6"/>
        <end position="67"/>
    </location>
</feature>
<accession>A0A6M8MPI2</accession>
<feature type="transmembrane region" description="Helical" evidence="2">
    <location>
        <begin position="396"/>
        <end position="415"/>
    </location>
</feature>
<evidence type="ECO:0000256" key="1">
    <source>
        <dbReference type="ARBA" id="ARBA00023186"/>
    </source>
</evidence>
<dbReference type="InterPro" id="IPR001623">
    <property type="entry name" value="DnaJ_domain"/>
</dbReference>
<keyword evidence="2" id="KW-0812">Transmembrane</keyword>
<dbReference type="AlphaFoldDB" id="A0A6M8MPI2"/>
<dbReference type="KEGG" id="pgg:FX982_01373"/>
<dbReference type="SMART" id="SM00271">
    <property type="entry name" value="DnaJ"/>
    <property type="match status" value="1"/>
</dbReference>
<dbReference type="InterPro" id="IPR036869">
    <property type="entry name" value="J_dom_sf"/>
</dbReference>
<keyword evidence="1" id="KW-0143">Chaperone</keyword>
<keyword evidence="5" id="KW-1185">Reference proteome</keyword>
<feature type="transmembrane region" description="Helical" evidence="2">
    <location>
        <begin position="512"/>
        <end position="532"/>
    </location>
</feature>
<name>A0A6M8MPI2_9PSED</name>
<protein>
    <recommendedName>
        <fullName evidence="3">J domain-containing protein</fullName>
    </recommendedName>
</protein>
<dbReference type="Proteomes" id="UP000501989">
    <property type="component" value="Chromosome"/>
</dbReference>
<evidence type="ECO:0000256" key="2">
    <source>
        <dbReference type="SAM" id="Phobius"/>
    </source>
</evidence>
<dbReference type="PROSITE" id="PS50076">
    <property type="entry name" value="DNAJ_2"/>
    <property type="match status" value="1"/>
</dbReference>
<keyword evidence="2" id="KW-0472">Membrane</keyword>
<evidence type="ECO:0000313" key="5">
    <source>
        <dbReference type="Proteomes" id="UP000501989"/>
    </source>
</evidence>
<dbReference type="SUPFAM" id="SSF46565">
    <property type="entry name" value="Chaperone J-domain"/>
    <property type="match status" value="1"/>
</dbReference>
<gene>
    <name evidence="4" type="ORF">FX982_01373</name>
</gene>